<organism evidence="1 2">
    <name type="scientific">Stappia sediminis</name>
    <dbReference type="NCBI Taxonomy" id="2692190"/>
    <lineage>
        <taxon>Bacteria</taxon>
        <taxon>Pseudomonadati</taxon>
        <taxon>Pseudomonadota</taxon>
        <taxon>Alphaproteobacteria</taxon>
        <taxon>Hyphomicrobiales</taxon>
        <taxon>Stappiaceae</taxon>
        <taxon>Stappia</taxon>
    </lineage>
</organism>
<dbReference type="Proteomes" id="UP000433101">
    <property type="component" value="Unassembled WGS sequence"/>
</dbReference>
<dbReference type="EMBL" id="WUMV01000006">
    <property type="protein sequence ID" value="MXN65702.1"/>
    <property type="molecule type" value="Genomic_DNA"/>
</dbReference>
<sequence>MPDDPVIVDIPTRELDAFSRRLDAARVNADAISRSLRGGLREALADGVRLDGLFRSIALGLSSNLLDRALRPIEQGLGAGLARAFSGLGNLAAGGIANVSSGPRVTPFAKGGVIASPTFFPAGNGLGLAGEAGPEAVLPLQRGSNGRLGVSVNGGEGRNPPIVFNIATRDAESFMRSQAQISTMVARAVGRGRRGL</sequence>
<evidence type="ECO:0000313" key="2">
    <source>
        <dbReference type="Proteomes" id="UP000433101"/>
    </source>
</evidence>
<name>A0A7X3S8D2_9HYPH</name>
<keyword evidence="2" id="KW-1185">Reference proteome</keyword>
<dbReference type="AlphaFoldDB" id="A0A7X3S8D2"/>
<proteinExistence type="predicted"/>
<evidence type="ECO:0000313" key="1">
    <source>
        <dbReference type="EMBL" id="MXN65702.1"/>
    </source>
</evidence>
<reference evidence="1 2" key="1">
    <citation type="submission" date="2019-12" db="EMBL/GenBank/DDBJ databases">
        <authorList>
            <person name="Li M."/>
        </authorList>
    </citation>
    <scope>NUCLEOTIDE SEQUENCE [LARGE SCALE GENOMIC DNA]</scope>
    <source>
        <strain evidence="1 2">GBMRC 2046</strain>
    </source>
</reference>
<accession>A0A7X3S8D2</accession>
<dbReference type="RefSeq" id="WP_160775962.1">
    <property type="nucleotide sequence ID" value="NZ_WUMV01000006.1"/>
</dbReference>
<gene>
    <name evidence="1" type="ORF">GR183_12375</name>
</gene>
<comment type="caution">
    <text evidence="1">The sequence shown here is derived from an EMBL/GenBank/DDBJ whole genome shotgun (WGS) entry which is preliminary data.</text>
</comment>
<protein>
    <submittedName>
        <fullName evidence="1">Phage tail tape measure protein</fullName>
    </submittedName>
</protein>